<feature type="transmembrane region" description="Helical" evidence="1">
    <location>
        <begin position="58"/>
        <end position="75"/>
    </location>
</feature>
<evidence type="ECO:0000256" key="1">
    <source>
        <dbReference type="SAM" id="Phobius"/>
    </source>
</evidence>
<feature type="transmembrane region" description="Helical" evidence="1">
    <location>
        <begin position="12"/>
        <end position="30"/>
    </location>
</feature>
<reference evidence="3" key="1">
    <citation type="submission" date="2016-10" db="EMBL/GenBank/DDBJ databases">
        <authorList>
            <person name="Varghese N."/>
            <person name="Submissions S."/>
        </authorList>
    </citation>
    <scope>NUCLEOTIDE SEQUENCE [LARGE SCALE GENOMIC DNA]</scope>
    <source>
        <strain evidence="3">NRRL B-59562</strain>
    </source>
</reference>
<dbReference type="EMBL" id="FNNU01000003">
    <property type="protein sequence ID" value="SDX25464.1"/>
    <property type="molecule type" value="Genomic_DNA"/>
</dbReference>
<name>A0A1H3A8G1_9PSED</name>
<keyword evidence="3" id="KW-1185">Reference proteome</keyword>
<evidence type="ECO:0000313" key="3">
    <source>
        <dbReference type="Proteomes" id="UP000243778"/>
    </source>
</evidence>
<dbReference type="OrthoDB" id="7030838at2"/>
<keyword evidence="1" id="KW-1133">Transmembrane helix</keyword>
<dbReference type="Proteomes" id="UP000243778">
    <property type="component" value="Unassembled WGS sequence"/>
</dbReference>
<keyword evidence="1" id="KW-0812">Transmembrane</keyword>
<proteinExistence type="predicted"/>
<keyword evidence="1" id="KW-0472">Membrane</keyword>
<organism evidence="2 3">
    <name type="scientific">Pseudomonas kuykendallii</name>
    <dbReference type="NCBI Taxonomy" id="1007099"/>
    <lineage>
        <taxon>Bacteria</taxon>
        <taxon>Pseudomonadati</taxon>
        <taxon>Pseudomonadota</taxon>
        <taxon>Gammaproteobacteria</taxon>
        <taxon>Pseudomonadales</taxon>
        <taxon>Pseudomonadaceae</taxon>
        <taxon>Pseudomonas</taxon>
    </lineage>
</organism>
<gene>
    <name evidence="2" type="ORF">SAMN05216287_2600</name>
</gene>
<dbReference type="RefSeq" id="WP_090228751.1">
    <property type="nucleotide sequence ID" value="NZ_FNNU01000003.1"/>
</dbReference>
<evidence type="ECO:0000313" key="2">
    <source>
        <dbReference type="EMBL" id="SDX25464.1"/>
    </source>
</evidence>
<accession>A0A1H3A8G1</accession>
<sequence length="80" mass="8779">MSLSFWLSNPAQSINLLALFFAVAGSWVLIATQLRGALWRPAAAVEGAEPRRARLDRFFNRFGGACLGVALVVSWESTRL</sequence>
<protein>
    <submittedName>
        <fullName evidence="2">Uncharacterized protein</fullName>
    </submittedName>
</protein>
<dbReference type="AlphaFoldDB" id="A0A1H3A8G1"/>